<reference evidence="3 4" key="1">
    <citation type="journal article" date="2011" name="J. Bacteriol.">
        <title>Genome sequence of 'Pedosphaera parvula' Ellin514, an aerobic Verrucomicrobial isolate from pasture soil.</title>
        <authorList>
            <person name="Kant R."/>
            <person name="van Passel M.W."/>
            <person name="Sangwan P."/>
            <person name="Palva A."/>
            <person name="Lucas S."/>
            <person name="Copeland A."/>
            <person name="Lapidus A."/>
            <person name="Glavina Del Rio T."/>
            <person name="Dalin E."/>
            <person name="Tice H."/>
            <person name="Bruce D."/>
            <person name="Goodwin L."/>
            <person name="Pitluck S."/>
            <person name="Chertkov O."/>
            <person name="Larimer F.W."/>
            <person name="Land M.L."/>
            <person name="Hauser L."/>
            <person name="Brettin T.S."/>
            <person name="Detter J.C."/>
            <person name="Han S."/>
            <person name="de Vos W.M."/>
            <person name="Janssen P.H."/>
            <person name="Smidt H."/>
        </authorList>
    </citation>
    <scope>NUCLEOTIDE SEQUENCE [LARGE SCALE GENOMIC DNA]</scope>
    <source>
        <strain evidence="3 4">Ellin514</strain>
    </source>
</reference>
<protein>
    <submittedName>
        <fullName evidence="3">Oxidoreductase domain protein</fullName>
    </submittedName>
</protein>
<accession>B9XIQ7</accession>
<dbReference type="Gene3D" id="3.30.360.10">
    <property type="entry name" value="Dihydrodipicolinate Reductase, domain 2"/>
    <property type="match status" value="1"/>
</dbReference>
<dbReference type="Pfam" id="PF02894">
    <property type="entry name" value="GFO_IDH_MocA_C"/>
    <property type="match status" value="1"/>
</dbReference>
<dbReference type="EMBL" id="ABOX02000018">
    <property type="protein sequence ID" value="EEF60320.1"/>
    <property type="molecule type" value="Genomic_DNA"/>
</dbReference>
<keyword evidence="4" id="KW-1185">Reference proteome</keyword>
<dbReference type="Gene3D" id="3.40.50.720">
    <property type="entry name" value="NAD(P)-binding Rossmann-like Domain"/>
    <property type="match status" value="1"/>
</dbReference>
<evidence type="ECO:0000259" key="1">
    <source>
        <dbReference type="Pfam" id="PF01408"/>
    </source>
</evidence>
<dbReference type="PANTHER" id="PTHR43377">
    <property type="entry name" value="BILIVERDIN REDUCTASE A"/>
    <property type="match status" value="1"/>
</dbReference>
<dbReference type="PANTHER" id="PTHR43377:SF1">
    <property type="entry name" value="BILIVERDIN REDUCTASE A"/>
    <property type="match status" value="1"/>
</dbReference>
<dbReference type="RefSeq" id="WP_007415700.1">
    <property type="nucleotide sequence ID" value="NZ_ABOX02000018.1"/>
</dbReference>
<evidence type="ECO:0000259" key="2">
    <source>
        <dbReference type="Pfam" id="PF02894"/>
    </source>
</evidence>
<feature type="domain" description="Gfo/Idh/MocA-like oxidoreductase N-terminal" evidence="1">
    <location>
        <begin position="3"/>
        <end position="118"/>
    </location>
</feature>
<dbReference type="STRING" id="320771.Cflav_PD3016"/>
<gene>
    <name evidence="3" type="ORF">Cflav_PD3016</name>
</gene>
<evidence type="ECO:0000313" key="4">
    <source>
        <dbReference type="Proteomes" id="UP000003688"/>
    </source>
</evidence>
<proteinExistence type="predicted"/>
<dbReference type="SUPFAM" id="SSF55347">
    <property type="entry name" value="Glyceraldehyde-3-phosphate dehydrogenase-like, C-terminal domain"/>
    <property type="match status" value="1"/>
</dbReference>
<dbReference type="Pfam" id="PF01408">
    <property type="entry name" value="GFO_IDH_MocA"/>
    <property type="match status" value="1"/>
</dbReference>
<dbReference type="GO" id="GO:0000166">
    <property type="term" value="F:nucleotide binding"/>
    <property type="evidence" value="ECO:0007669"/>
    <property type="project" value="InterPro"/>
</dbReference>
<organism evidence="3 4">
    <name type="scientific">Pedosphaera parvula (strain Ellin514)</name>
    <dbReference type="NCBI Taxonomy" id="320771"/>
    <lineage>
        <taxon>Bacteria</taxon>
        <taxon>Pseudomonadati</taxon>
        <taxon>Verrucomicrobiota</taxon>
        <taxon>Pedosphaerae</taxon>
        <taxon>Pedosphaerales</taxon>
        <taxon>Pedosphaeraceae</taxon>
        <taxon>Pedosphaera</taxon>
    </lineage>
</organism>
<name>B9XIQ7_PEDPL</name>
<dbReference type="SUPFAM" id="SSF51735">
    <property type="entry name" value="NAD(P)-binding Rossmann-fold domains"/>
    <property type="match status" value="1"/>
</dbReference>
<evidence type="ECO:0000313" key="3">
    <source>
        <dbReference type="EMBL" id="EEF60320.1"/>
    </source>
</evidence>
<dbReference type="InterPro" id="IPR000683">
    <property type="entry name" value="Gfo/Idh/MocA-like_OxRdtase_N"/>
</dbReference>
<comment type="caution">
    <text evidence="3">The sequence shown here is derived from an EMBL/GenBank/DDBJ whole genome shotgun (WGS) entry which is preliminary data.</text>
</comment>
<sequence>MTKILLLGLGRWGANHLRNLNALPIELYVAERDAKLLDPARKLGLPEARLTTNYKDFLSKVDGAVVVTPAQTHFPLCKEFLEAGKDVFVEKPITLTSKEAKELTELAEKNKRILQVGHIFRFDPASQWLKNAIRSGQFGRVQMLRSNFSGFKRPRNDSGMMFADAIHFVDLFNYFLGKTPKRVHAILQDFLGRGDKDDACFLSLEYETDKGLTWATIETNYFLPGKYREVSVMGSELSALCDLNAPKDKIKTFANKHVKEGNEFKAVEGASQVIETKAEEPLKAELQAFIDSIQTRKAPLADGWAGYESVRILEAAQESAKTGRTVTLP</sequence>
<dbReference type="InterPro" id="IPR051450">
    <property type="entry name" value="Gfo/Idh/MocA_Oxidoreductases"/>
</dbReference>
<dbReference type="Proteomes" id="UP000003688">
    <property type="component" value="Unassembled WGS sequence"/>
</dbReference>
<dbReference type="InterPro" id="IPR036291">
    <property type="entry name" value="NAD(P)-bd_dom_sf"/>
</dbReference>
<feature type="domain" description="Gfo/Idh/MocA-like oxidoreductase C-terminal" evidence="2">
    <location>
        <begin position="130"/>
        <end position="328"/>
    </location>
</feature>
<dbReference type="OrthoDB" id="9815825at2"/>
<dbReference type="InterPro" id="IPR004104">
    <property type="entry name" value="Gfo/Idh/MocA-like_OxRdtase_C"/>
</dbReference>
<dbReference type="AlphaFoldDB" id="B9XIQ7"/>